<keyword evidence="4" id="KW-1185">Reference proteome</keyword>
<proteinExistence type="predicted"/>
<evidence type="ECO:0000256" key="1">
    <source>
        <dbReference type="SAM" id="Coils"/>
    </source>
</evidence>
<dbReference type="InterPro" id="IPR023614">
    <property type="entry name" value="Porin_dom_sf"/>
</dbReference>
<name>A0ABX1URR3_9GAMM</name>
<feature type="coiled-coil region" evidence="1">
    <location>
        <begin position="21"/>
        <end position="69"/>
    </location>
</feature>
<dbReference type="Pfam" id="PF19577">
    <property type="entry name" value="DcaP"/>
    <property type="match status" value="1"/>
</dbReference>
<reference evidence="3 4" key="1">
    <citation type="submission" date="2020-04" db="EMBL/GenBank/DDBJ databases">
        <title>Acinetobacter Taxon 24.</title>
        <authorList>
            <person name="Nemec A."/>
            <person name="Radolfova-Krizova L."/>
            <person name="Higgins P.G."/>
            <person name="Spanelova P."/>
        </authorList>
    </citation>
    <scope>NUCLEOTIDE SEQUENCE [LARGE SCALE GENOMIC DNA]</scope>
    <source>
        <strain evidence="3 4">ANC 5084</strain>
    </source>
</reference>
<sequence>MKKLILAAACAAVTGTSFAETSTTEQRINVLEAELQRLKQEVSAQKNTNIQLVQQQQQLNTELKSASQKNTGSWTDNVDVYGILRLDGAVDFKDTTAARGRTSNQINKVPFDAAQGKRSDFTIAASRIGMDIKNLAGREDVKAKLEADFWVDNGKGDGKLRIRHAYVSFDDWLFGQTWSLMSNMETMTESIDYTQFLGVSTTRVPQVRRDFNFNAANKLQLALEYASDRSSELPALTAKYIYKNQAVLLMGQGFINEKRAEVNNRDIDKVSWGVGLGARYKFTPKQSVQANYYHVKGNQKFVSYTTQGSSSDGAAMGGDYSVDLNNNSLLLNEFDSLTLGYSHKFNDQWRGNIATSLMKFEDDSAYAKATANVTNNKQLTDHAINLIYTPRPYVDLGVEYHLGERESFEGKTADISRVNLSAQYKF</sequence>
<feature type="chain" id="PRO_5047505088" evidence="2">
    <location>
        <begin position="20"/>
        <end position="426"/>
    </location>
</feature>
<evidence type="ECO:0000313" key="4">
    <source>
        <dbReference type="Proteomes" id="UP000555322"/>
    </source>
</evidence>
<dbReference type="RefSeq" id="WP_171536005.1">
    <property type="nucleotide sequence ID" value="NZ_JABERJ010000011.1"/>
</dbReference>
<comment type="caution">
    <text evidence="3">The sequence shown here is derived from an EMBL/GenBank/DDBJ whole genome shotgun (WGS) entry which is preliminary data.</text>
</comment>
<protein>
    <submittedName>
        <fullName evidence="3">Carbohydrate porin</fullName>
    </submittedName>
</protein>
<gene>
    <name evidence="3" type="ORF">HLH15_05220</name>
</gene>
<keyword evidence="2" id="KW-0732">Signal</keyword>
<organism evidence="3 4">
    <name type="scientific">Acinetobacter terrestris</name>
    <dbReference type="NCBI Taxonomy" id="2529843"/>
    <lineage>
        <taxon>Bacteria</taxon>
        <taxon>Pseudomonadati</taxon>
        <taxon>Pseudomonadota</taxon>
        <taxon>Gammaproteobacteria</taxon>
        <taxon>Moraxellales</taxon>
        <taxon>Moraxellaceae</taxon>
        <taxon>Acinetobacter</taxon>
        <taxon>Acinetobacter Taxon 24</taxon>
    </lineage>
</organism>
<evidence type="ECO:0000313" key="3">
    <source>
        <dbReference type="EMBL" id="NNH25893.1"/>
    </source>
</evidence>
<dbReference type="Gene3D" id="2.40.160.10">
    <property type="entry name" value="Porin"/>
    <property type="match status" value="1"/>
</dbReference>
<dbReference type="EMBL" id="JABERJ010000011">
    <property type="protein sequence ID" value="NNH25893.1"/>
    <property type="molecule type" value="Genomic_DNA"/>
</dbReference>
<evidence type="ECO:0000256" key="2">
    <source>
        <dbReference type="SAM" id="SignalP"/>
    </source>
</evidence>
<dbReference type="SUPFAM" id="SSF56935">
    <property type="entry name" value="Porins"/>
    <property type="match status" value="1"/>
</dbReference>
<dbReference type="InterPro" id="IPR045748">
    <property type="entry name" value="DcaP"/>
</dbReference>
<feature type="signal peptide" evidence="2">
    <location>
        <begin position="1"/>
        <end position="19"/>
    </location>
</feature>
<accession>A0ABX1URR3</accession>
<keyword evidence="1" id="KW-0175">Coiled coil</keyword>
<dbReference type="Proteomes" id="UP000555322">
    <property type="component" value="Unassembled WGS sequence"/>
</dbReference>